<feature type="transmembrane region" description="Helical" evidence="1">
    <location>
        <begin position="432"/>
        <end position="451"/>
    </location>
</feature>
<reference evidence="2 3" key="1">
    <citation type="submission" date="2015-10" db="EMBL/GenBank/DDBJ databases">
        <title>Metagenome-Assembled Genomes uncover a global brackish microbiome.</title>
        <authorList>
            <person name="Hugerth L.W."/>
            <person name="Larsson J."/>
            <person name="Alneberg J."/>
            <person name="Lindh M.V."/>
            <person name="Legrand C."/>
            <person name="Pinhassi J."/>
            <person name="Andersson A.F."/>
        </authorList>
    </citation>
    <scope>NUCLEOTIDE SEQUENCE [LARGE SCALE GENOMIC DNA]</scope>
    <source>
        <strain evidence="2">BACL1 MAG-120820-bin45</strain>
    </source>
</reference>
<feature type="transmembrane region" description="Helical" evidence="1">
    <location>
        <begin position="863"/>
        <end position="882"/>
    </location>
</feature>
<dbReference type="Gene3D" id="3.30.70.1440">
    <property type="entry name" value="Multidrug efflux transporter AcrB pore domain"/>
    <property type="match status" value="1"/>
</dbReference>
<organism evidence="2 3">
    <name type="scientific">SAR86 cluster bacterium BACL1 MAG-120820-bin45</name>
    <dbReference type="NCBI Taxonomy" id="1655612"/>
    <lineage>
        <taxon>Bacteria</taxon>
        <taxon>Pseudomonadati</taxon>
        <taxon>Pseudomonadota</taxon>
        <taxon>Gammaproteobacteria</taxon>
        <taxon>SAR86 cluster</taxon>
    </lineage>
</organism>
<name>A0A0R2U8N0_9GAMM</name>
<dbReference type="PANTHER" id="PTHR32063">
    <property type="match status" value="1"/>
</dbReference>
<dbReference type="EMBL" id="LICS01000025">
    <property type="protein sequence ID" value="KRO95582.1"/>
    <property type="molecule type" value="Genomic_DNA"/>
</dbReference>
<evidence type="ECO:0000313" key="3">
    <source>
        <dbReference type="Proteomes" id="UP000051027"/>
    </source>
</evidence>
<keyword evidence="1" id="KW-1133">Transmembrane helix</keyword>
<feature type="transmembrane region" description="Helical" evidence="1">
    <location>
        <begin position="889"/>
        <end position="909"/>
    </location>
</feature>
<sequence>MYFLNVLFDRPRIFVLLLVFIFLSGIFSLNTVSRQENPELAERWASIQTIYPGASPLRMETQVLEPLEAKLREIYELGEIISFAQQGFSTTVMEIKDEVSPGPSIEQVWSQVQDKLDQSSFLLPPGIKPQLLKSSGPPTTLLYALSWNGAGDVPLILLSRVAEDLRQTLAFIGGSDRSFVFGGADEEVLVEIDNSKLSALGLSFQEISQVLSSLDSNKPIGQISQGGQELLIKSKENLTSLDQVFNLPIKVMNEFEIIRLGDIATISKSPRDPPEELTLYNGKPAVLIEIRGAFNQRVDLYVDSISSAVETFKSELPAEISIDKVYDESYYFKEKFNNLYSSIIFATLIVIAISYFLLGFKPALIVGSVIPLTIFLVLLGCKLLGLPLHQTSMTGIIIALGLLIDNAIIVVEDYKYRRRLGHDSKEAAFKSVHHLWIPLAAATATTALAFFPIAVGSGPSSEFVGGMAKTVILSITSSLFLAIFVVPILLYYMENIKFFDKEKYSGTGYSNEKLAKRYKELLTWSYAVPRRAIMIALALPLVGFLMFPFLKADFFPELDRNMFKVFIELPQNSNVRTTEKRVKQIRESIAQSEVAEDDFWFIGRRLPRILYNVIGGDSGLGSNNLAQGVYFATTYKEMMASLPALARRLNAENPDLKIIVDKFSSGPPVDAAVELSIDGPDMAILKILGKKLELILRQAPDVFLTKSELSLSSKSLEFNFDESALMLNSVPGEYFSNELAIASQGLEIGTMLDGNKELPIKIRGMSDNFIESTQFLSMPSKDGFDYPSSYGAFEVTNQANFISRDAGKRQNAVQAWIWPGLLPSDTENFIAEKIEKFKAELPPGYLLKVGGEAEARGKSQSNIFSSAILFFVLIIIALVGALNSFKQAGLILSVAIWCTGLAFMGLTIGQANFGFIGLVGAIGLIGLSINDSIVVLSHIKESNANSPINKEDLVDVVMRSTRHVITTSATTIGGFLPLLLSSVFFQPLAWAMAGGIIGSAIIALFYIPACYAISKKL</sequence>
<comment type="caution">
    <text evidence="2">The sequence shown here is derived from an EMBL/GenBank/DDBJ whole genome shotgun (WGS) entry which is preliminary data.</text>
</comment>
<dbReference type="PANTHER" id="PTHR32063:SF18">
    <property type="entry name" value="CATION EFFLUX SYSTEM PROTEIN"/>
    <property type="match status" value="1"/>
</dbReference>
<dbReference type="Gene3D" id="3.30.70.1320">
    <property type="entry name" value="Multidrug efflux transporter AcrB pore domain like"/>
    <property type="match status" value="1"/>
</dbReference>
<dbReference type="Pfam" id="PF00873">
    <property type="entry name" value="ACR_tran"/>
    <property type="match status" value="1"/>
</dbReference>
<dbReference type="Proteomes" id="UP000051027">
    <property type="component" value="Unassembled WGS sequence"/>
</dbReference>
<dbReference type="InterPro" id="IPR001036">
    <property type="entry name" value="Acrflvin-R"/>
</dbReference>
<feature type="transmembrane region" description="Helical" evidence="1">
    <location>
        <begin position="392"/>
        <end position="411"/>
    </location>
</feature>
<keyword evidence="1" id="KW-0812">Transmembrane</keyword>
<feature type="transmembrane region" description="Helical" evidence="1">
    <location>
        <begin position="365"/>
        <end position="386"/>
    </location>
</feature>
<accession>A0A0R2U8N0</accession>
<dbReference type="SUPFAM" id="SSF82714">
    <property type="entry name" value="Multidrug efflux transporter AcrB TolC docking domain, DN and DC subdomains"/>
    <property type="match status" value="1"/>
</dbReference>
<dbReference type="GO" id="GO:0005886">
    <property type="term" value="C:plasma membrane"/>
    <property type="evidence" value="ECO:0007669"/>
    <property type="project" value="TreeGrafter"/>
</dbReference>
<dbReference type="SUPFAM" id="SSF82693">
    <property type="entry name" value="Multidrug efflux transporter AcrB pore domain, PN1, PN2, PC1 and PC2 subdomains"/>
    <property type="match status" value="2"/>
</dbReference>
<feature type="transmembrane region" description="Helical" evidence="1">
    <location>
        <begin position="471"/>
        <end position="493"/>
    </location>
</feature>
<dbReference type="GO" id="GO:0042910">
    <property type="term" value="F:xenobiotic transmembrane transporter activity"/>
    <property type="evidence" value="ECO:0007669"/>
    <property type="project" value="TreeGrafter"/>
</dbReference>
<evidence type="ECO:0000256" key="1">
    <source>
        <dbReference type="SAM" id="Phobius"/>
    </source>
</evidence>
<proteinExistence type="predicted"/>
<feature type="transmembrane region" description="Helical" evidence="1">
    <location>
        <begin position="339"/>
        <end position="358"/>
    </location>
</feature>
<dbReference type="STRING" id="1655612.ABS10_00495"/>
<feature type="transmembrane region" description="Helical" evidence="1">
    <location>
        <begin position="532"/>
        <end position="550"/>
    </location>
</feature>
<feature type="transmembrane region" description="Helical" evidence="1">
    <location>
        <begin position="991"/>
        <end position="1013"/>
    </location>
</feature>
<protein>
    <submittedName>
        <fullName evidence="2">Acriflavin resistance protein</fullName>
    </submittedName>
</protein>
<dbReference type="PRINTS" id="PR00702">
    <property type="entry name" value="ACRIFLAVINRP"/>
</dbReference>
<dbReference type="Gene3D" id="3.30.70.1430">
    <property type="entry name" value="Multidrug efflux transporter AcrB pore domain"/>
    <property type="match status" value="2"/>
</dbReference>
<feature type="transmembrane region" description="Helical" evidence="1">
    <location>
        <begin position="964"/>
        <end position="985"/>
    </location>
</feature>
<dbReference type="InterPro" id="IPR027463">
    <property type="entry name" value="AcrB_DN_DC_subdom"/>
</dbReference>
<feature type="transmembrane region" description="Helical" evidence="1">
    <location>
        <begin position="915"/>
        <end position="936"/>
    </location>
</feature>
<keyword evidence="1" id="KW-0472">Membrane</keyword>
<gene>
    <name evidence="2" type="ORF">ABS10_00495</name>
</gene>
<dbReference type="AlphaFoldDB" id="A0A0R2U8N0"/>
<dbReference type="Gene3D" id="3.30.2090.10">
    <property type="entry name" value="Multidrug efflux transporter AcrB TolC docking domain, DN and DC subdomains"/>
    <property type="match status" value="2"/>
</dbReference>
<dbReference type="SUPFAM" id="SSF82866">
    <property type="entry name" value="Multidrug efflux transporter AcrB transmembrane domain"/>
    <property type="match status" value="2"/>
</dbReference>
<dbReference type="Gene3D" id="1.20.1640.10">
    <property type="entry name" value="Multidrug efflux transporter AcrB transmembrane domain"/>
    <property type="match status" value="2"/>
</dbReference>
<evidence type="ECO:0000313" key="2">
    <source>
        <dbReference type="EMBL" id="KRO95582.1"/>
    </source>
</evidence>